<gene>
    <name evidence="1" type="ORF">ACFQ35_10375</name>
</gene>
<accession>A0ABW3V4R9</accession>
<comment type="caution">
    <text evidence="1">The sequence shown here is derived from an EMBL/GenBank/DDBJ whole genome shotgun (WGS) entry which is preliminary data.</text>
</comment>
<evidence type="ECO:0000313" key="2">
    <source>
        <dbReference type="Proteomes" id="UP001597263"/>
    </source>
</evidence>
<sequence>MSDSSIGDRQGIREKHFGLDWAPPTFNLGLSPKRIFEAHLRHRKGEKLERTDFPEAMYIFAEGNWKRCGDLFTAGTFYAIKGKLAEVLKNFDLGEGGLIEFPIYAADKTTQLPGPFYLLNFGAIKDSFVPSKSKKLYSRRTVENDGYERWATYRLEDGDIAVTAAALGGADLWFERKLEFKIFMSGRLHDAILAAKVKTKFQFAKAQIID</sequence>
<proteinExistence type="predicted"/>
<organism evidence="1 2">
    <name type="scientific">Pseudochrobactrum kiredjianiae</name>
    <dbReference type="NCBI Taxonomy" id="386305"/>
    <lineage>
        <taxon>Bacteria</taxon>
        <taxon>Pseudomonadati</taxon>
        <taxon>Pseudomonadota</taxon>
        <taxon>Alphaproteobacteria</taxon>
        <taxon>Hyphomicrobiales</taxon>
        <taxon>Brucellaceae</taxon>
        <taxon>Pseudochrobactrum</taxon>
    </lineage>
</organism>
<dbReference type="RefSeq" id="WP_289386231.1">
    <property type="nucleotide sequence ID" value="NZ_JAUCBM010000002.1"/>
</dbReference>
<keyword evidence="2" id="KW-1185">Reference proteome</keyword>
<protein>
    <submittedName>
        <fullName evidence="1">Uncharacterized protein</fullName>
    </submittedName>
</protein>
<name>A0ABW3V4R9_9HYPH</name>
<evidence type="ECO:0000313" key="1">
    <source>
        <dbReference type="EMBL" id="MFD1227541.1"/>
    </source>
</evidence>
<dbReference type="Proteomes" id="UP001597263">
    <property type="component" value="Unassembled WGS sequence"/>
</dbReference>
<reference evidence="2" key="1">
    <citation type="journal article" date="2019" name="Int. J. Syst. Evol. Microbiol.">
        <title>The Global Catalogue of Microorganisms (GCM) 10K type strain sequencing project: providing services to taxonomists for standard genome sequencing and annotation.</title>
        <authorList>
            <consortium name="The Broad Institute Genomics Platform"/>
            <consortium name="The Broad Institute Genome Sequencing Center for Infectious Disease"/>
            <person name="Wu L."/>
            <person name="Ma J."/>
        </authorList>
    </citation>
    <scope>NUCLEOTIDE SEQUENCE [LARGE SCALE GENOMIC DNA]</scope>
    <source>
        <strain evidence="2">CCUG 49584</strain>
    </source>
</reference>
<dbReference type="EMBL" id="JBHTMA010000037">
    <property type="protein sequence ID" value="MFD1227541.1"/>
    <property type="molecule type" value="Genomic_DNA"/>
</dbReference>